<proteinExistence type="predicted"/>
<reference evidence="2" key="1">
    <citation type="submission" date="2022-01" db="EMBL/GenBank/DDBJ databases">
        <authorList>
            <person name="Braso-Vives M."/>
        </authorList>
    </citation>
    <scope>NUCLEOTIDE SEQUENCE</scope>
</reference>
<dbReference type="AlphaFoldDB" id="A0A8J9Z9Q8"/>
<evidence type="ECO:0000256" key="1">
    <source>
        <dbReference type="SAM" id="MobiDB-lite"/>
    </source>
</evidence>
<protein>
    <submittedName>
        <fullName evidence="2">Hypp8589 protein</fullName>
    </submittedName>
</protein>
<gene>
    <name evidence="2" type="primary">Hypp8589</name>
    <name evidence="2" type="ORF">BLAG_LOCUS10495</name>
</gene>
<organism evidence="2 3">
    <name type="scientific">Branchiostoma lanceolatum</name>
    <name type="common">Common lancelet</name>
    <name type="synonym">Amphioxus lanceolatum</name>
    <dbReference type="NCBI Taxonomy" id="7740"/>
    <lineage>
        <taxon>Eukaryota</taxon>
        <taxon>Metazoa</taxon>
        <taxon>Chordata</taxon>
        <taxon>Cephalochordata</taxon>
        <taxon>Leptocardii</taxon>
        <taxon>Amphioxiformes</taxon>
        <taxon>Branchiostomatidae</taxon>
        <taxon>Branchiostoma</taxon>
    </lineage>
</organism>
<dbReference type="Proteomes" id="UP000838412">
    <property type="component" value="Chromosome 17"/>
</dbReference>
<accession>A0A8J9Z9Q8</accession>
<feature type="region of interest" description="Disordered" evidence="1">
    <location>
        <begin position="45"/>
        <end position="75"/>
    </location>
</feature>
<name>A0A8J9Z9Q8_BRALA</name>
<dbReference type="EMBL" id="OV696702">
    <property type="protein sequence ID" value="CAH1249364.1"/>
    <property type="molecule type" value="Genomic_DNA"/>
</dbReference>
<evidence type="ECO:0000313" key="3">
    <source>
        <dbReference type="Proteomes" id="UP000838412"/>
    </source>
</evidence>
<sequence length="75" mass="8139">METSLGEADELAEMLEGTSDGVLLENSFFIGGRNIEGNLHLEGTSRQMYPDGRQQQTPAEGMQRRVSSGDDLPPA</sequence>
<evidence type="ECO:0000313" key="2">
    <source>
        <dbReference type="EMBL" id="CAH1249364.1"/>
    </source>
</evidence>
<keyword evidence="3" id="KW-1185">Reference proteome</keyword>